<evidence type="ECO:0000256" key="3">
    <source>
        <dbReference type="ARBA" id="ARBA00023136"/>
    </source>
</evidence>
<name>A0A9D2G995_9FIRM</name>
<keyword evidence="7" id="KW-0812">Transmembrane</keyword>
<keyword evidence="2" id="KW-0732">Signal</keyword>
<gene>
    <name evidence="8" type="ORF">H9723_05830</name>
</gene>
<dbReference type="PANTHER" id="PTHR43649:SF33">
    <property type="entry name" value="POLYGALACTURONAN_RHAMNOGALACTURONAN-BINDING PROTEIN YTCQ"/>
    <property type="match status" value="1"/>
</dbReference>
<reference evidence="8" key="2">
    <citation type="submission" date="2021-04" db="EMBL/GenBank/DDBJ databases">
        <authorList>
            <person name="Gilroy R."/>
        </authorList>
    </citation>
    <scope>NUCLEOTIDE SEQUENCE</scope>
    <source>
        <strain evidence="8">CHK196-3914</strain>
    </source>
</reference>
<evidence type="ECO:0000256" key="1">
    <source>
        <dbReference type="ARBA" id="ARBA00022475"/>
    </source>
</evidence>
<dbReference type="PANTHER" id="PTHR43649">
    <property type="entry name" value="ARABINOSE-BINDING PROTEIN-RELATED"/>
    <property type="match status" value="1"/>
</dbReference>
<evidence type="ECO:0000256" key="4">
    <source>
        <dbReference type="ARBA" id="ARBA00023139"/>
    </source>
</evidence>
<organism evidence="8 9">
    <name type="scientific">Candidatus Mediterraneibacter stercoravium</name>
    <dbReference type="NCBI Taxonomy" id="2838685"/>
    <lineage>
        <taxon>Bacteria</taxon>
        <taxon>Bacillati</taxon>
        <taxon>Bacillota</taxon>
        <taxon>Clostridia</taxon>
        <taxon>Lachnospirales</taxon>
        <taxon>Lachnospiraceae</taxon>
        <taxon>Mediterraneibacter</taxon>
    </lineage>
</organism>
<dbReference type="Pfam" id="PF13416">
    <property type="entry name" value="SBP_bac_8"/>
    <property type="match status" value="1"/>
</dbReference>
<proteinExistence type="predicted"/>
<evidence type="ECO:0000256" key="2">
    <source>
        <dbReference type="ARBA" id="ARBA00022729"/>
    </source>
</evidence>
<dbReference type="EMBL" id="DXAY01000135">
    <property type="protein sequence ID" value="HIZ74747.1"/>
    <property type="molecule type" value="Genomic_DNA"/>
</dbReference>
<dbReference type="InterPro" id="IPR050490">
    <property type="entry name" value="Bact_solute-bd_prot1"/>
</dbReference>
<dbReference type="AlphaFoldDB" id="A0A9D2G995"/>
<evidence type="ECO:0000313" key="8">
    <source>
        <dbReference type="EMBL" id="HIZ74747.1"/>
    </source>
</evidence>
<evidence type="ECO:0000256" key="7">
    <source>
        <dbReference type="SAM" id="Phobius"/>
    </source>
</evidence>
<comment type="caution">
    <text evidence="8">The sequence shown here is derived from an EMBL/GenBank/DDBJ whole genome shotgun (WGS) entry which is preliminary data.</text>
</comment>
<keyword evidence="4" id="KW-0564">Palmitate</keyword>
<accession>A0A9D2G995</accession>
<reference evidence="8" key="1">
    <citation type="journal article" date="2021" name="PeerJ">
        <title>Extensive microbial diversity within the chicken gut microbiome revealed by metagenomics and culture.</title>
        <authorList>
            <person name="Gilroy R."/>
            <person name="Ravi A."/>
            <person name="Getino M."/>
            <person name="Pursley I."/>
            <person name="Horton D.L."/>
            <person name="Alikhan N.F."/>
            <person name="Baker D."/>
            <person name="Gharbi K."/>
            <person name="Hall N."/>
            <person name="Watson M."/>
            <person name="Adriaenssens E.M."/>
            <person name="Foster-Nyarko E."/>
            <person name="Jarju S."/>
            <person name="Secka A."/>
            <person name="Antonio M."/>
            <person name="Oren A."/>
            <person name="Chaudhuri R.R."/>
            <person name="La Ragione R."/>
            <person name="Hildebrand F."/>
            <person name="Pallen M.J."/>
        </authorList>
    </citation>
    <scope>NUCLEOTIDE SEQUENCE</scope>
    <source>
        <strain evidence="8">CHK196-3914</strain>
    </source>
</reference>
<keyword evidence="5" id="KW-0449">Lipoprotein</keyword>
<keyword evidence="7" id="KW-1133">Transmembrane helix</keyword>
<keyword evidence="1" id="KW-1003">Cell membrane</keyword>
<evidence type="ECO:0000256" key="6">
    <source>
        <dbReference type="SAM" id="MobiDB-lite"/>
    </source>
</evidence>
<evidence type="ECO:0000256" key="5">
    <source>
        <dbReference type="ARBA" id="ARBA00023288"/>
    </source>
</evidence>
<dbReference type="SUPFAM" id="SSF53850">
    <property type="entry name" value="Periplasmic binding protein-like II"/>
    <property type="match status" value="1"/>
</dbReference>
<evidence type="ECO:0000313" key="9">
    <source>
        <dbReference type="Proteomes" id="UP000824116"/>
    </source>
</evidence>
<dbReference type="Gene3D" id="3.40.190.10">
    <property type="entry name" value="Periplasmic binding protein-like II"/>
    <property type="match status" value="2"/>
</dbReference>
<dbReference type="Proteomes" id="UP000824116">
    <property type="component" value="Unassembled WGS sequence"/>
</dbReference>
<feature type="transmembrane region" description="Helical" evidence="7">
    <location>
        <begin position="6"/>
        <end position="25"/>
    </location>
</feature>
<dbReference type="InterPro" id="IPR006059">
    <property type="entry name" value="SBP"/>
</dbReference>
<protein>
    <submittedName>
        <fullName evidence="8">Extracellular solute-binding protein</fullName>
    </submittedName>
</protein>
<feature type="region of interest" description="Disordered" evidence="6">
    <location>
        <begin position="31"/>
        <end position="59"/>
    </location>
</feature>
<feature type="non-terminal residue" evidence="8">
    <location>
        <position position="313"/>
    </location>
</feature>
<keyword evidence="3 7" id="KW-0472">Membrane</keyword>
<sequence length="313" mass="34561">MSKKKYLPAGLLTVAALLIIGLFVYSSGQNEDKEKQETGTAAADPTEEERMWEEASHTPLGKYPETVEYTLGKIAGSNNSNLPVGDTYEDNAYTRYLKEVLNIQNVDIFELESDGSYEEALQVAISDREIPDVLVVNGWDNLERLVENGLVEDLTQVYEECTTDTIKEMYESYGDDLLDSAAFDGKLYAFPNTAIDDGEMLLWLRTDWIEKLGLEEPGSMDEAMEIIREFVERDASGSGQTVGLACSTEVISGSSDTYGVDGIFTRFGAAPEKWVLDDSGQVVYGSLTSGTKEALGYLNGLYEEGILDSRFLL</sequence>